<dbReference type="GO" id="GO:0005524">
    <property type="term" value="F:ATP binding"/>
    <property type="evidence" value="ECO:0007669"/>
    <property type="project" value="UniProtKB-KW"/>
</dbReference>
<feature type="domain" description="Histidine kinase/HSP90-like ATPase" evidence="2">
    <location>
        <begin position="38"/>
        <end position="125"/>
    </location>
</feature>
<gene>
    <name evidence="3" type="ORF">QOZ88_08250</name>
</gene>
<keyword evidence="1" id="KW-0808">Transferase</keyword>
<dbReference type="PANTHER" id="PTHR35526">
    <property type="entry name" value="ANTI-SIGMA-F FACTOR RSBW-RELATED"/>
    <property type="match status" value="1"/>
</dbReference>
<dbReference type="Gene3D" id="3.30.565.10">
    <property type="entry name" value="Histidine kinase-like ATPase, C-terminal domain"/>
    <property type="match status" value="1"/>
</dbReference>
<keyword evidence="3" id="KW-0547">Nucleotide-binding</keyword>
<evidence type="ECO:0000256" key="1">
    <source>
        <dbReference type="ARBA" id="ARBA00022527"/>
    </source>
</evidence>
<dbReference type="PANTHER" id="PTHR35526:SF3">
    <property type="entry name" value="ANTI-SIGMA-F FACTOR RSBW"/>
    <property type="match status" value="1"/>
</dbReference>
<evidence type="ECO:0000313" key="4">
    <source>
        <dbReference type="Proteomes" id="UP001233673"/>
    </source>
</evidence>
<keyword evidence="1" id="KW-0723">Serine/threonine-protein kinase</keyword>
<dbReference type="EMBL" id="JASNFN010000006">
    <property type="protein sequence ID" value="MDP5182629.1"/>
    <property type="molecule type" value="Genomic_DNA"/>
</dbReference>
<protein>
    <submittedName>
        <fullName evidence="3">ATP-binding protein</fullName>
    </submittedName>
</protein>
<dbReference type="InterPro" id="IPR036890">
    <property type="entry name" value="HATPase_C_sf"/>
</dbReference>
<dbReference type="CDD" id="cd16936">
    <property type="entry name" value="HATPase_RsbW-like"/>
    <property type="match status" value="1"/>
</dbReference>
<evidence type="ECO:0000259" key="2">
    <source>
        <dbReference type="Pfam" id="PF13581"/>
    </source>
</evidence>
<dbReference type="RefSeq" id="WP_305999312.1">
    <property type="nucleotide sequence ID" value="NZ_JASNFN010000006.1"/>
</dbReference>
<evidence type="ECO:0000313" key="3">
    <source>
        <dbReference type="EMBL" id="MDP5182629.1"/>
    </source>
</evidence>
<keyword evidence="4" id="KW-1185">Reference proteome</keyword>
<accession>A0ABT9IAN8</accession>
<dbReference type="SUPFAM" id="SSF55874">
    <property type="entry name" value="ATPase domain of HSP90 chaperone/DNA topoisomerase II/histidine kinase"/>
    <property type="match status" value="1"/>
</dbReference>
<dbReference type="Proteomes" id="UP001233673">
    <property type="component" value="Unassembled WGS sequence"/>
</dbReference>
<dbReference type="InterPro" id="IPR050267">
    <property type="entry name" value="Anti-sigma-factor_SerPK"/>
</dbReference>
<keyword evidence="1" id="KW-0418">Kinase</keyword>
<proteinExistence type="predicted"/>
<organism evidence="3 4">
    <name type="scientific">Blastococcus carthaginiensis</name>
    <dbReference type="NCBI Taxonomy" id="3050034"/>
    <lineage>
        <taxon>Bacteria</taxon>
        <taxon>Bacillati</taxon>
        <taxon>Actinomycetota</taxon>
        <taxon>Actinomycetes</taxon>
        <taxon>Geodermatophilales</taxon>
        <taxon>Geodermatophilaceae</taxon>
        <taxon>Blastococcus</taxon>
    </lineage>
</organism>
<dbReference type="Pfam" id="PF13581">
    <property type="entry name" value="HATPase_c_2"/>
    <property type="match status" value="1"/>
</dbReference>
<reference evidence="4" key="1">
    <citation type="submission" date="2023-05" db="EMBL/GenBank/DDBJ databases">
        <title>Draft genome of Pseudofrankia sp. BMG5.37.</title>
        <authorList>
            <person name="Gtari M."/>
            <person name="Ghodhbane F."/>
            <person name="Sbissi I."/>
        </authorList>
    </citation>
    <scope>NUCLEOTIDE SEQUENCE [LARGE SCALE GENOMIC DNA]</scope>
    <source>
        <strain evidence="4">BMG 814</strain>
    </source>
</reference>
<sequence>MTQQFWAYRPPPAPDAGMPSLYHGEPATAAEISAGRAQLRTAVVGSAAVSGPCDDDLDRLLLVFEELVSNGLRHGSPPVQVTVTGTAGGWLLQVSDAAADRPPSPPIGRDPSAGGMGLNLVAALCPAHGWGVHAGRKVVWGCLEPVPPLGTHRP</sequence>
<dbReference type="InterPro" id="IPR003594">
    <property type="entry name" value="HATPase_dom"/>
</dbReference>
<comment type="caution">
    <text evidence="3">The sequence shown here is derived from an EMBL/GenBank/DDBJ whole genome shotgun (WGS) entry which is preliminary data.</text>
</comment>
<keyword evidence="3" id="KW-0067">ATP-binding</keyword>
<name>A0ABT9IAN8_9ACTN</name>